<dbReference type="GO" id="GO:0016757">
    <property type="term" value="F:glycosyltransferase activity"/>
    <property type="evidence" value="ECO:0007669"/>
    <property type="project" value="UniProtKB-KW"/>
</dbReference>
<dbReference type="Pfam" id="PF04577">
    <property type="entry name" value="Glyco_transf_61"/>
    <property type="match status" value="1"/>
</dbReference>
<evidence type="ECO:0000256" key="3">
    <source>
        <dbReference type="ARBA" id="ARBA00023180"/>
    </source>
</evidence>
<dbReference type="KEGG" id="soa:G3M56_001155"/>
<dbReference type="Proteomes" id="UP000475117">
    <property type="component" value="Chromosome"/>
</dbReference>
<sequence>MNDRNVHLTLGNRGGSVEHYYHFLLGFLVPLLEVRDERDETTFFVRSCAVMDRLLREVVRDRMVVVDRDVHQRIGEGMASMGVEGYDTPVAYDRDVFLRARRTVESLLRGRIEALRAEFVSGLAPDRPVIVLIDREAPHAFYQSEHCEIRGAGASRRSIPNGAELESALAAESSNVLRVSLEEHSLAWQFALFSLADVVVAQHGAALANLLWCRPSAAVVEIHPDDMAPQLEDKGFFSRLSGCLGLTYEQVRQHGSHGAVDAGAVVAAVRDALGC</sequence>
<evidence type="ECO:0000313" key="5">
    <source>
        <dbReference type="EMBL" id="QQL45225.1"/>
    </source>
</evidence>
<dbReference type="InterPro" id="IPR049625">
    <property type="entry name" value="Glyco_transf_61_cat"/>
</dbReference>
<dbReference type="RefSeq" id="WP_164365447.1">
    <property type="nucleotide sequence ID" value="NZ_CP066776.1"/>
</dbReference>
<evidence type="ECO:0000313" key="6">
    <source>
        <dbReference type="Proteomes" id="UP000475117"/>
    </source>
</evidence>
<reference evidence="5 6" key="1">
    <citation type="submission" date="2020-12" db="EMBL/GenBank/DDBJ databases">
        <title>Sulforoseuscoccus oceanibium gen. nov., sp. nov., a representative of the phylum Verrucomicrobia with special cytoplasmic membrane, and proposal of Sulforoseuscoccusaceae fam. nov.</title>
        <authorList>
            <person name="Xi F."/>
        </authorList>
    </citation>
    <scope>NUCLEOTIDE SEQUENCE [LARGE SCALE GENOMIC DNA]</scope>
    <source>
        <strain evidence="5 6">T37</strain>
    </source>
</reference>
<dbReference type="AlphaFoldDB" id="A0A6B3LEW8"/>
<protein>
    <submittedName>
        <fullName evidence="5">Glycosyltransferase family 61 protein</fullName>
    </submittedName>
</protein>
<dbReference type="InterPro" id="IPR007657">
    <property type="entry name" value="Glycosyltransferase_61"/>
</dbReference>
<dbReference type="EMBL" id="CP066776">
    <property type="protein sequence ID" value="QQL45225.1"/>
    <property type="molecule type" value="Genomic_DNA"/>
</dbReference>
<keyword evidence="2 5" id="KW-0808">Transferase</keyword>
<keyword evidence="3" id="KW-0325">Glycoprotein</keyword>
<dbReference type="PANTHER" id="PTHR20961">
    <property type="entry name" value="GLYCOSYLTRANSFERASE"/>
    <property type="match status" value="1"/>
</dbReference>
<evidence type="ECO:0000259" key="4">
    <source>
        <dbReference type="Pfam" id="PF04577"/>
    </source>
</evidence>
<gene>
    <name evidence="5" type="ORF">G3M56_001155</name>
</gene>
<proteinExistence type="predicted"/>
<keyword evidence="1" id="KW-0328">Glycosyltransferase</keyword>
<keyword evidence="6" id="KW-1185">Reference proteome</keyword>
<name>A0A6B3LEW8_9BACT</name>
<organism evidence="5 6">
    <name type="scientific">Sulfuriroseicoccus oceanibius</name>
    <dbReference type="NCBI Taxonomy" id="2707525"/>
    <lineage>
        <taxon>Bacteria</taxon>
        <taxon>Pseudomonadati</taxon>
        <taxon>Verrucomicrobiota</taxon>
        <taxon>Verrucomicrobiia</taxon>
        <taxon>Verrucomicrobiales</taxon>
        <taxon>Verrucomicrobiaceae</taxon>
        <taxon>Sulfuriroseicoccus</taxon>
    </lineage>
</organism>
<evidence type="ECO:0000256" key="2">
    <source>
        <dbReference type="ARBA" id="ARBA00022679"/>
    </source>
</evidence>
<feature type="domain" description="Glycosyltransferase 61 catalytic" evidence="4">
    <location>
        <begin position="20"/>
        <end position="220"/>
    </location>
</feature>
<accession>A0A6B3LEW8</accession>
<evidence type="ECO:0000256" key="1">
    <source>
        <dbReference type="ARBA" id="ARBA00022676"/>
    </source>
</evidence>